<evidence type="ECO:0000256" key="11">
    <source>
        <dbReference type="ARBA" id="ARBA00023180"/>
    </source>
</evidence>
<evidence type="ECO:0000256" key="8">
    <source>
        <dbReference type="ARBA" id="ARBA00022989"/>
    </source>
</evidence>
<accession>A0A6J0MFF7</accession>
<comment type="subcellular location">
    <subcellularLocation>
        <location evidence="1">Cell membrane</location>
        <topology evidence="1">Single-pass type I membrane protein</topology>
    </subcellularLocation>
</comment>
<dbReference type="PANTHER" id="PTHR48061">
    <property type="entry name" value="LEUCINE-RICH REPEAT RECEPTOR PROTEIN KINASE EMS1-LIKE-RELATED"/>
    <property type="match status" value="1"/>
</dbReference>
<reference evidence="13" key="1">
    <citation type="journal article" date="2019" name="Database">
        <title>The radish genome database (RadishGD): an integrated information resource for radish genomics.</title>
        <authorList>
            <person name="Yu H.J."/>
            <person name="Baek S."/>
            <person name="Lee Y.J."/>
            <person name="Cho A."/>
            <person name="Mun J.H."/>
        </authorList>
    </citation>
    <scope>NUCLEOTIDE SEQUENCE [LARGE SCALE GENOMIC DNA]</scope>
    <source>
        <strain evidence="13">cv. WK10039</strain>
    </source>
</reference>
<dbReference type="RefSeq" id="XP_056857352.1">
    <property type="nucleotide sequence ID" value="XM_057001372.1"/>
</dbReference>
<keyword evidence="9 12" id="KW-0472">Membrane</keyword>
<evidence type="ECO:0000256" key="2">
    <source>
        <dbReference type="ARBA" id="ARBA00009592"/>
    </source>
</evidence>
<dbReference type="KEGG" id="rsz:108842697"/>
<keyword evidence="8 12" id="KW-1133">Transmembrane helix</keyword>
<keyword evidence="5 12" id="KW-0812">Transmembrane</keyword>
<dbReference type="AlphaFoldDB" id="A0A6J0MFF7"/>
<comment type="similarity">
    <text evidence="2">Belongs to the RLP family.</text>
</comment>
<keyword evidence="13" id="KW-1185">Reference proteome</keyword>
<keyword evidence="6" id="KW-0732">Signal</keyword>
<evidence type="ECO:0000256" key="1">
    <source>
        <dbReference type="ARBA" id="ARBA00004251"/>
    </source>
</evidence>
<dbReference type="InterPro" id="IPR046956">
    <property type="entry name" value="RLP23-like"/>
</dbReference>
<dbReference type="PRINTS" id="PR00019">
    <property type="entry name" value="LEURICHRPT"/>
</dbReference>
<evidence type="ECO:0000313" key="13">
    <source>
        <dbReference type="Proteomes" id="UP000504610"/>
    </source>
</evidence>
<keyword evidence="4" id="KW-0433">Leucine-rich repeat</keyword>
<dbReference type="InterPro" id="IPR032675">
    <property type="entry name" value="LRR_dom_sf"/>
</dbReference>
<protein>
    <submittedName>
        <fullName evidence="14 15">Receptor-like protein 20</fullName>
    </submittedName>
</protein>
<dbReference type="KEGG" id="rsz:130506677"/>
<dbReference type="PROSITE" id="PS51450">
    <property type="entry name" value="LRR"/>
    <property type="match status" value="2"/>
</dbReference>
<dbReference type="FunFam" id="3.80.10.10:FF:000041">
    <property type="entry name" value="LRR receptor-like serine/threonine-protein kinase ERECTA"/>
    <property type="match status" value="1"/>
</dbReference>
<dbReference type="GeneID" id="108842697"/>
<keyword evidence="7" id="KW-0677">Repeat</keyword>
<dbReference type="SMART" id="SM00369">
    <property type="entry name" value="LRR_TYP"/>
    <property type="match status" value="6"/>
</dbReference>
<keyword evidence="11" id="KW-0325">Glycoprotein</keyword>
<evidence type="ECO:0000256" key="5">
    <source>
        <dbReference type="ARBA" id="ARBA00022692"/>
    </source>
</evidence>
<dbReference type="RefSeq" id="XP_018471192.1">
    <property type="nucleotide sequence ID" value="XM_018615690.2"/>
</dbReference>
<feature type="transmembrane region" description="Helical" evidence="12">
    <location>
        <begin position="12"/>
        <end position="32"/>
    </location>
</feature>
<evidence type="ECO:0000256" key="3">
    <source>
        <dbReference type="ARBA" id="ARBA00022475"/>
    </source>
</evidence>
<dbReference type="SUPFAM" id="SSF52058">
    <property type="entry name" value="L domain-like"/>
    <property type="match status" value="2"/>
</dbReference>
<dbReference type="Proteomes" id="UP000504610">
    <property type="component" value="Chromosome 1"/>
</dbReference>
<reference evidence="14 15" key="2">
    <citation type="submission" date="2025-04" db="UniProtKB">
        <authorList>
            <consortium name="RefSeq"/>
        </authorList>
    </citation>
    <scope>IDENTIFICATION</scope>
    <source>
        <tissue evidence="14 15">Leaf</tissue>
    </source>
</reference>
<sequence length="635" mass="70458">MTLHVRLSSISCFFGCVFALSFLVTTLVSLPYRRLDQVESLLAFKNEFLPSCNNSVTDSWTRDAISFDGVLFDEDTGGVTELKLRGACLSGTLDANSSLFRLHEIRYLDLSFNDFSSLLPAEFGRLTDLEYLDLHHNGFTGELPSSFSNPGLANTTILTKLYFLDLSNNSLQGKVPEWLWNLPSLTALSLSHNSLDSFEGSPESLHSSSVLVHLFLNSNAFRGFFPNIPPTVKYILASDNNFTGEMPLSLCNSRNLLFLDLSNNRLRGSVPSCLSESLAVLNLHHNSLRSLPETFSNSSLKMLNVGHNQISGKLPRSLVHCKSLEYVTVESNHINDTFPFWLESLPNLQALILRSNRFHGPISSPQHPLPFSKLMIIDISRNMFDGSLPPNYFLNWSAAISSTLEEYSGHRLKSIGDSYSLGFHPSMSINMKGINIEMRIPYIFAIVDFSGNRFEGHIPESIGLLNWRQVALNLANNSFTGHIPDSIGQWKSLIAINLANNGFTGHIPSPLANLTYLESLDISRNQLSGTIPQELASISFLVYINVSHNKLTGQIPQGTQITGQPESAFKGNGLCGLPLPKSCFRENVSATMQKQPSHASKAMHNFNSRDTLLLFSFLIVFHFVLSFSIPLSKSL</sequence>
<dbReference type="OrthoDB" id="442066at2759"/>
<evidence type="ECO:0000313" key="14">
    <source>
        <dbReference type="RefSeq" id="XP_018471192.1"/>
    </source>
</evidence>
<dbReference type="InterPro" id="IPR003591">
    <property type="entry name" value="Leu-rich_rpt_typical-subtyp"/>
</dbReference>
<proteinExistence type="inferred from homology"/>
<evidence type="ECO:0000256" key="10">
    <source>
        <dbReference type="ARBA" id="ARBA00023170"/>
    </source>
</evidence>
<gene>
    <name evidence="14" type="primary">LOC108842697</name>
    <name evidence="15" type="synonym">LOC130506677</name>
</gene>
<organism evidence="13 14">
    <name type="scientific">Raphanus sativus</name>
    <name type="common">Radish</name>
    <name type="synonym">Raphanus raphanistrum var. sativus</name>
    <dbReference type="NCBI Taxonomy" id="3726"/>
    <lineage>
        <taxon>Eukaryota</taxon>
        <taxon>Viridiplantae</taxon>
        <taxon>Streptophyta</taxon>
        <taxon>Embryophyta</taxon>
        <taxon>Tracheophyta</taxon>
        <taxon>Spermatophyta</taxon>
        <taxon>Magnoliopsida</taxon>
        <taxon>eudicotyledons</taxon>
        <taxon>Gunneridae</taxon>
        <taxon>Pentapetalae</taxon>
        <taxon>rosids</taxon>
        <taxon>malvids</taxon>
        <taxon>Brassicales</taxon>
        <taxon>Brassicaceae</taxon>
        <taxon>Brassiceae</taxon>
        <taxon>Raphanus</taxon>
    </lineage>
</organism>
<feature type="transmembrane region" description="Helical" evidence="12">
    <location>
        <begin position="612"/>
        <end position="631"/>
    </location>
</feature>
<dbReference type="InterPro" id="IPR001611">
    <property type="entry name" value="Leu-rich_rpt"/>
</dbReference>
<name>A0A6J0MFF7_RAPSA</name>
<dbReference type="FunFam" id="3.80.10.10:FF:000111">
    <property type="entry name" value="LRR receptor-like serine/threonine-protein kinase ERECTA"/>
    <property type="match status" value="1"/>
</dbReference>
<evidence type="ECO:0000313" key="15">
    <source>
        <dbReference type="RefSeq" id="XP_056857352.1"/>
    </source>
</evidence>
<keyword evidence="10" id="KW-0675">Receptor</keyword>
<dbReference type="GO" id="GO:0005886">
    <property type="term" value="C:plasma membrane"/>
    <property type="evidence" value="ECO:0007669"/>
    <property type="project" value="UniProtKB-SubCell"/>
</dbReference>
<dbReference type="Pfam" id="PF13855">
    <property type="entry name" value="LRR_8"/>
    <property type="match status" value="2"/>
</dbReference>
<evidence type="ECO:0000256" key="9">
    <source>
        <dbReference type="ARBA" id="ARBA00023136"/>
    </source>
</evidence>
<evidence type="ECO:0000256" key="6">
    <source>
        <dbReference type="ARBA" id="ARBA00022729"/>
    </source>
</evidence>
<evidence type="ECO:0000256" key="12">
    <source>
        <dbReference type="SAM" id="Phobius"/>
    </source>
</evidence>
<keyword evidence="3" id="KW-1003">Cell membrane</keyword>
<evidence type="ECO:0000256" key="7">
    <source>
        <dbReference type="ARBA" id="ARBA00022737"/>
    </source>
</evidence>
<dbReference type="Pfam" id="PF00560">
    <property type="entry name" value="LRR_1"/>
    <property type="match status" value="6"/>
</dbReference>
<evidence type="ECO:0000256" key="4">
    <source>
        <dbReference type="ARBA" id="ARBA00022614"/>
    </source>
</evidence>
<dbReference type="Gene3D" id="3.80.10.10">
    <property type="entry name" value="Ribonuclease Inhibitor"/>
    <property type="match status" value="3"/>
</dbReference>
<dbReference type="PANTHER" id="PTHR48061:SF2">
    <property type="entry name" value="RECEPTOR LIKE PROTEIN 30-LIKE"/>
    <property type="match status" value="1"/>
</dbReference>